<feature type="region of interest" description="Disordered" evidence="1">
    <location>
        <begin position="103"/>
        <end position="255"/>
    </location>
</feature>
<organism evidence="2 3">
    <name type="scientific">Arabidopsis thaliana x Arabidopsis arenosa</name>
    <dbReference type="NCBI Taxonomy" id="1240361"/>
    <lineage>
        <taxon>Eukaryota</taxon>
        <taxon>Viridiplantae</taxon>
        <taxon>Streptophyta</taxon>
        <taxon>Embryophyta</taxon>
        <taxon>Tracheophyta</taxon>
        <taxon>Spermatophyta</taxon>
        <taxon>Magnoliopsida</taxon>
        <taxon>eudicotyledons</taxon>
        <taxon>Gunneridae</taxon>
        <taxon>Pentapetalae</taxon>
        <taxon>rosids</taxon>
        <taxon>malvids</taxon>
        <taxon>Brassicales</taxon>
        <taxon>Brassicaceae</taxon>
        <taxon>Camelineae</taxon>
        <taxon>Arabidopsis</taxon>
    </lineage>
</organism>
<dbReference type="EMBL" id="JAEFBK010000001">
    <property type="protein sequence ID" value="KAG7647911.1"/>
    <property type="molecule type" value="Genomic_DNA"/>
</dbReference>
<name>A0A8T2GKN5_9BRAS</name>
<evidence type="ECO:0000256" key="1">
    <source>
        <dbReference type="SAM" id="MobiDB-lite"/>
    </source>
</evidence>
<evidence type="ECO:0000313" key="2">
    <source>
        <dbReference type="EMBL" id="KAG7647911.1"/>
    </source>
</evidence>
<evidence type="ECO:0000313" key="3">
    <source>
        <dbReference type="Proteomes" id="UP000694240"/>
    </source>
</evidence>
<feature type="compositionally biased region" description="Basic and acidic residues" evidence="1">
    <location>
        <begin position="160"/>
        <end position="173"/>
    </location>
</feature>
<comment type="caution">
    <text evidence="2">The sequence shown here is derived from an EMBL/GenBank/DDBJ whole genome shotgun (WGS) entry which is preliminary data.</text>
</comment>
<dbReference type="Proteomes" id="UP000694240">
    <property type="component" value="Chromosome 1"/>
</dbReference>
<gene>
    <name evidence="2" type="ORF">ISN45_At01g029060</name>
</gene>
<keyword evidence="3" id="KW-1185">Reference proteome</keyword>
<feature type="compositionally biased region" description="Basic and acidic residues" evidence="1">
    <location>
        <begin position="181"/>
        <end position="191"/>
    </location>
</feature>
<sequence length="344" mass="40006">MFPLFSVTYKSFNFVLFDLVRQQFTKVRLFRWCKLCHRIYNEQESCPLNLVAQKETLPFEKDNDKSLGKLTSGKKLTLSTPTATLQLSTNGRIHPSWWRPDLVKPTQAKEDPTTSDYRRRKTEGKQVVNANSKHAWRRIDNSRSQNWNPPANARYSNHHTTRDDSQGYDRRIEWSTASIPRTREKLMRPSEIKNPSSVREIPPFKDSGRKRRYDDTLENHNHKPSSSKERAVTRRMNQNKSPAAASKSAGLSHVSDSQLTVSDPLISSLRLDKEKSWYDQTVEEEENHAQEAPLEARFSNAIHIGELPSANPENTEINPYEMEIENEETWEEEEEFMQEDVNDT</sequence>
<feature type="compositionally biased region" description="Basic and acidic residues" evidence="1">
    <location>
        <begin position="202"/>
        <end position="232"/>
    </location>
</feature>
<protein>
    <submittedName>
        <fullName evidence="2">Uncharacterized protein</fullName>
    </submittedName>
</protein>
<reference evidence="2 3" key="1">
    <citation type="submission" date="2020-12" db="EMBL/GenBank/DDBJ databases">
        <title>Concerted genomic and epigenomic changes stabilize Arabidopsis allopolyploids.</title>
        <authorList>
            <person name="Chen Z."/>
        </authorList>
    </citation>
    <scope>NUCLEOTIDE SEQUENCE [LARGE SCALE GENOMIC DNA]</scope>
    <source>
        <strain evidence="2">Allo738</strain>
        <tissue evidence="2">Leaf</tissue>
    </source>
</reference>
<proteinExistence type="predicted"/>
<accession>A0A8T2GKN5</accession>
<dbReference type="AlphaFoldDB" id="A0A8T2GKN5"/>